<dbReference type="GO" id="GO:0042744">
    <property type="term" value="P:hydrogen peroxide catabolic process"/>
    <property type="evidence" value="ECO:0007669"/>
    <property type="project" value="TreeGrafter"/>
</dbReference>
<evidence type="ECO:0000256" key="8">
    <source>
        <dbReference type="SAM" id="Phobius"/>
    </source>
</evidence>
<proteinExistence type="inferred from homology"/>
<dbReference type="SUPFAM" id="SSF52833">
    <property type="entry name" value="Thioredoxin-like"/>
    <property type="match status" value="1"/>
</dbReference>
<evidence type="ECO:0000256" key="2">
    <source>
        <dbReference type="ARBA" id="ARBA00010505"/>
    </source>
</evidence>
<keyword evidence="6" id="KW-0560">Oxidoreductase</keyword>
<evidence type="ECO:0000256" key="3">
    <source>
        <dbReference type="ARBA" id="ARBA00013016"/>
    </source>
</evidence>
<dbReference type="Pfam" id="PF08534">
    <property type="entry name" value="Redoxin"/>
    <property type="match status" value="1"/>
</dbReference>
<keyword evidence="5" id="KW-0049">Antioxidant</keyword>
<dbReference type="InterPro" id="IPR036249">
    <property type="entry name" value="Thioredoxin-like_sf"/>
</dbReference>
<evidence type="ECO:0000256" key="1">
    <source>
        <dbReference type="ARBA" id="ARBA00001711"/>
    </source>
</evidence>
<sequence length="151" mass="17482">MWDFSTNCDFSVHQQPFQYVLLLEAFGEILTTIIIPSIFLSYLFNNAHLSNISRIPKSYFLFIVFINLFPYLVRKACAKCVKKSKELRAKRVQTIACILVNELNNVFVKKAWKEDLMVNNKFFLLFDGNENFTKAIGCKLDLSDKPIGFGH</sequence>
<gene>
    <name evidence="10" type="ORF">KK1_028514</name>
</gene>
<keyword evidence="11" id="KW-1185">Reference proteome</keyword>
<dbReference type="InterPro" id="IPR013740">
    <property type="entry name" value="Redoxin"/>
</dbReference>
<comment type="similarity">
    <text evidence="2">Belongs to the peroxiredoxin family. Prx5 subfamily.</text>
</comment>
<keyword evidence="8" id="KW-0812">Transmembrane</keyword>
<feature type="transmembrane region" description="Helical" evidence="8">
    <location>
        <begin position="56"/>
        <end position="73"/>
    </location>
</feature>
<dbReference type="GO" id="GO:0008379">
    <property type="term" value="F:thioredoxin peroxidase activity"/>
    <property type="evidence" value="ECO:0007669"/>
    <property type="project" value="InterPro"/>
</dbReference>
<evidence type="ECO:0000313" key="10">
    <source>
        <dbReference type="EMBL" id="KYP49738.1"/>
    </source>
</evidence>
<keyword evidence="8" id="KW-1133">Transmembrane helix</keyword>
<dbReference type="Proteomes" id="UP000075243">
    <property type="component" value="Unassembled WGS sequence"/>
</dbReference>
<dbReference type="EMBL" id="KQ483470">
    <property type="protein sequence ID" value="KYP49738.1"/>
    <property type="molecule type" value="Genomic_DNA"/>
</dbReference>
<dbReference type="EC" id="1.11.1.25" evidence="3"/>
<keyword evidence="8" id="KW-0472">Membrane</keyword>
<feature type="transmembrane region" description="Helical" evidence="8">
    <location>
        <begin position="20"/>
        <end position="44"/>
    </location>
</feature>
<evidence type="ECO:0000256" key="4">
    <source>
        <dbReference type="ARBA" id="ARBA00022559"/>
    </source>
</evidence>
<evidence type="ECO:0000256" key="6">
    <source>
        <dbReference type="ARBA" id="ARBA00023002"/>
    </source>
</evidence>
<dbReference type="AlphaFoldDB" id="A0A151S4Q4"/>
<protein>
    <recommendedName>
        <fullName evidence="3">glutaredoxin-dependent peroxiredoxin</fullName>
        <ecNumber evidence="3">1.11.1.25</ecNumber>
    </recommendedName>
    <alternativeName>
        <fullName evidence="7">Glutaredoxin-dependent peroxiredoxin</fullName>
    </alternativeName>
</protein>
<dbReference type="GO" id="GO:0005737">
    <property type="term" value="C:cytoplasm"/>
    <property type="evidence" value="ECO:0007669"/>
    <property type="project" value="TreeGrafter"/>
</dbReference>
<comment type="catalytic activity">
    <reaction evidence="1">
        <text>[glutaredoxin]-dithiol + a hydroperoxide = [glutaredoxin]-disulfide + an alcohol + H2O</text>
        <dbReference type="Rhea" id="RHEA:62624"/>
        <dbReference type="Rhea" id="RHEA-COMP:10729"/>
        <dbReference type="Rhea" id="RHEA-COMP:10730"/>
        <dbReference type="ChEBI" id="CHEBI:15377"/>
        <dbReference type="ChEBI" id="CHEBI:29950"/>
        <dbReference type="ChEBI" id="CHEBI:30879"/>
        <dbReference type="ChEBI" id="CHEBI:35924"/>
        <dbReference type="ChEBI" id="CHEBI:50058"/>
        <dbReference type="EC" id="1.11.1.25"/>
    </reaction>
</comment>
<evidence type="ECO:0000256" key="7">
    <source>
        <dbReference type="ARBA" id="ARBA00031688"/>
    </source>
</evidence>
<dbReference type="GO" id="GO:0034599">
    <property type="term" value="P:cellular response to oxidative stress"/>
    <property type="evidence" value="ECO:0007669"/>
    <property type="project" value="InterPro"/>
</dbReference>
<dbReference type="Gene3D" id="3.40.30.10">
    <property type="entry name" value="Glutaredoxin"/>
    <property type="match status" value="1"/>
</dbReference>
<name>A0A151S4Q4_CAJCA</name>
<organism evidence="10 11">
    <name type="scientific">Cajanus cajan</name>
    <name type="common">Pigeon pea</name>
    <name type="synonym">Cajanus indicus</name>
    <dbReference type="NCBI Taxonomy" id="3821"/>
    <lineage>
        <taxon>Eukaryota</taxon>
        <taxon>Viridiplantae</taxon>
        <taxon>Streptophyta</taxon>
        <taxon>Embryophyta</taxon>
        <taxon>Tracheophyta</taxon>
        <taxon>Spermatophyta</taxon>
        <taxon>Magnoliopsida</taxon>
        <taxon>eudicotyledons</taxon>
        <taxon>Gunneridae</taxon>
        <taxon>Pentapetalae</taxon>
        <taxon>rosids</taxon>
        <taxon>fabids</taxon>
        <taxon>Fabales</taxon>
        <taxon>Fabaceae</taxon>
        <taxon>Papilionoideae</taxon>
        <taxon>50 kb inversion clade</taxon>
        <taxon>NPAAA clade</taxon>
        <taxon>indigoferoid/millettioid clade</taxon>
        <taxon>Phaseoleae</taxon>
        <taxon>Cajanus</taxon>
    </lineage>
</organism>
<dbReference type="PANTHER" id="PTHR10430">
    <property type="entry name" value="PEROXIREDOXIN"/>
    <property type="match status" value="1"/>
</dbReference>
<reference evidence="10" key="1">
    <citation type="journal article" date="2012" name="Nat. Biotechnol.">
        <title>Draft genome sequence of pigeonpea (Cajanus cajan), an orphan legume crop of resource-poor farmers.</title>
        <authorList>
            <person name="Varshney R.K."/>
            <person name="Chen W."/>
            <person name="Li Y."/>
            <person name="Bharti A.K."/>
            <person name="Saxena R.K."/>
            <person name="Schlueter J.A."/>
            <person name="Donoghue M.T."/>
            <person name="Azam S."/>
            <person name="Fan G."/>
            <person name="Whaley A.M."/>
            <person name="Farmer A.D."/>
            <person name="Sheridan J."/>
            <person name="Iwata A."/>
            <person name="Tuteja R."/>
            <person name="Penmetsa R.V."/>
            <person name="Wu W."/>
            <person name="Upadhyaya H.D."/>
            <person name="Yang S.P."/>
            <person name="Shah T."/>
            <person name="Saxena K.B."/>
            <person name="Michael T."/>
            <person name="McCombie W.R."/>
            <person name="Yang B."/>
            <person name="Zhang G."/>
            <person name="Yang H."/>
            <person name="Wang J."/>
            <person name="Spillane C."/>
            <person name="Cook D.R."/>
            <person name="May G.D."/>
            <person name="Xu X."/>
            <person name="Jackson S.A."/>
        </authorList>
    </citation>
    <scope>NUCLEOTIDE SEQUENCE [LARGE SCALE GENOMIC DNA]</scope>
</reference>
<dbReference type="STRING" id="3821.A0A151S4Q4"/>
<evidence type="ECO:0000259" key="9">
    <source>
        <dbReference type="Pfam" id="PF08534"/>
    </source>
</evidence>
<dbReference type="GO" id="GO:0045454">
    <property type="term" value="P:cell redox homeostasis"/>
    <property type="evidence" value="ECO:0007669"/>
    <property type="project" value="TreeGrafter"/>
</dbReference>
<keyword evidence="4" id="KW-0575">Peroxidase</keyword>
<feature type="domain" description="Redoxin" evidence="9">
    <location>
        <begin position="70"/>
        <end position="142"/>
    </location>
</feature>
<dbReference type="Gramene" id="C.cajan_28255.t">
    <property type="protein sequence ID" value="C.cajan_28255.t"/>
    <property type="gene ID" value="C.cajan_28255"/>
</dbReference>
<evidence type="ECO:0000256" key="5">
    <source>
        <dbReference type="ARBA" id="ARBA00022862"/>
    </source>
</evidence>
<dbReference type="InterPro" id="IPR037944">
    <property type="entry name" value="PRX5-like"/>
</dbReference>
<dbReference type="PANTHER" id="PTHR10430:SF16">
    <property type="entry name" value="PEROXIREDOXIN-5, MITOCHONDRIAL"/>
    <property type="match status" value="1"/>
</dbReference>
<evidence type="ECO:0000313" key="11">
    <source>
        <dbReference type="Proteomes" id="UP000075243"/>
    </source>
</evidence>
<accession>A0A151S4Q4</accession>